<name>A0A6A6X8X4_9PLEO</name>
<gene>
    <name evidence="2" type="ORF">K505DRAFT_375878</name>
</gene>
<feature type="transmembrane region" description="Helical" evidence="1">
    <location>
        <begin position="192"/>
        <end position="214"/>
    </location>
</feature>
<dbReference type="PANTHER" id="PTHR37544">
    <property type="entry name" value="SPRAY-RELATED"/>
    <property type="match status" value="1"/>
</dbReference>
<feature type="transmembrane region" description="Helical" evidence="1">
    <location>
        <begin position="568"/>
        <end position="590"/>
    </location>
</feature>
<evidence type="ECO:0000313" key="2">
    <source>
        <dbReference type="EMBL" id="KAF2792711.1"/>
    </source>
</evidence>
<reference evidence="2" key="1">
    <citation type="journal article" date="2020" name="Stud. Mycol.">
        <title>101 Dothideomycetes genomes: a test case for predicting lifestyles and emergence of pathogens.</title>
        <authorList>
            <person name="Haridas S."/>
            <person name="Albert R."/>
            <person name="Binder M."/>
            <person name="Bloem J."/>
            <person name="Labutti K."/>
            <person name="Salamov A."/>
            <person name="Andreopoulos B."/>
            <person name="Baker S."/>
            <person name="Barry K."/>
            <person name="Bills G."/>
            <person name="Bluhm B."/>
            <person name="Cannon C."/>
            <person name="Castanera R."/>
            <person name="Culley D."/>
            <person name="Daum C."/>
            <person name="Ezra D."/>
            <person name="Gonzalez J."/>
            <person name="Henrissat B."/>
            <person name="Kuo A."/>
            <person name="Liang C."/>
            <person name="Lipzen A."/>
            <person name="Lutzoni F."/>
            <person name="Magnuson J."/>
            <person name="Mondo S."/>
            <person name="Nolan M."/>
            <person name="Ohm R."/>
            <person name="Pangilinan J."/>
            <person name="Park H.-J."/>
            <person name="Ramirez L."/>
            <person name="Alfaro M."/>
            <person name="Sun H."/>
            <person name="Tritt A."/>
            <person name="Yoshinaga Y."/>
            <person name="Zwiers L.-H."/>
            <person name="Turgeon B."/>
            <person name="Goodwin S."/>
            <person name="Spatafora J."/>
            <person name="Crous P."/>
            <person name="Grigoriev I."/>
        </authorList>
    </citation>
    <scope>NUCLEOTIDE SEQUENCE</scope>
    <source>
        <strain evidence="2">CBS 109.77</strain>
    </source>
</reference>
<dbReference type="Proteomes" id="UP000799757">
    <property type="component" value="Unassembled WGS sequence"/>
</dbReference>
<sequence>MAQPHTHNANMFSSTTITTPPFSKKLPVVSTSVHSYTAIPPGIQTGGKPKSRTAPFLSAFSLRRRGKQNTWQSNALRPSILIFSVLLSLSIIAILQYLLLRSQHDQGIQFAPKISALPLHKTFFWKYFPIIVIVVFSIFWAWIDLETKRLEPYYQMSKENGALGKDSLLLKYPFDFMPLVPITALKSRHWPVFFSSMAVVLVAWGIVPIQAGIFSTELITRTFPSTFVVSTSFIPASEQETKLSTHFARSTYGIFMLNETLPPYMTRNYALTPFKPIDAEDQSDGNWTAPTTLYSLDLQCEEAQAVQKETFYESISYESSAGLGGCSFGSELWQVGNETIGMPPAGRTRNESSGYFTVKEFSARHVGYWGNDYADESLEGYCADGANQTFLALFTRNKKREDDPPQNATSIYCKSVYYSQDVNATVDVRTKRPLEVVPLGTKQPLAPNIFNTSLHESRLNRGGARQSVREDSLPITTFPTYEGQLADTNLSMAQGGARQPMAALAALIDGLPLEQYINPEALGKSYEKAYRLLFVTSIVEVLDGNYVESKHADGQRHLSSEAVILEPVFTYIVEGLLSIVSIATVALLYLSVTREKNLQSDPNTIASVMSLVADNQPLLSELQRMDCCTMEEVENSFSHRRWKLVHDESQTGIIEVNHAMESEIPLLGQCQKPPKEVAKPIRPVEFRLLIAIPFVGLFIALAILLAVLFTKARSSGLPLPSKNKIVQNILENYIPTATATAIESMWVLINRLLCMLQPLEELQSCKASAKNSVNLNYSSLPPQLVIFKALRSRHFVLVFVCTMAVLANILAIAFAGLFNNDSQEIWNATSFLPPFESKFVTINGTIGPVDTSVYTSSALESGAYHGGEGKDQYFIAESNYTKGTPLPAWTDEKMLYIPFISSVGPQGTNDTQYQARTKAFGAELDCVQLSYGTNYYAKMIALDSDEADMNLKVSVSSGSTTVDCFGRNTVLSGPRVVHHKNGWYSCSTGSSAAEFITHLVARKNATQEEKDTCMVSVVLGWIRDPNGSCGGIRSKNLDESNSLFVRCQPRLVTGNANVLVDARGQLRGKTEVTMTDPDDKGDELNGYFSNDPIHLIGQSNLFLFPNGIAEMHNDTFATDAMNYFVIQENDSIRLVDPNQGVPTLEDVNNLLKATYSRLFAIWLGANKENLLVSSRSKEMAPVSGWTIETRERLFLSTAMFAIAEGILCTYAVVAVLVYLRRPGQYLARLPTCIASIIALFAASSAIEDMKNTSKFDKKERGEHLEKLGSRYGYGSYIGGDGRVHIGIEKVPFVRTRSNPTWFEKKVKSFRSGSGL</sequence>
<keyword evidence="3" id="KW-1185">Reference proteome</keyword>
<keyword evidence="1" id="KW-1133">Transmembrane helix</keyword>
<feature type="transmembrane region" description="Helical" evidence="1">
    <location>
        <begin position="1193"/>
        <end position="1219"/>
    </location>
</feature>
<feature type="transmembrane region" description="Helical" evidence="1">
    <location>
        <begin position="795"/>
        <end position="818"/>
    </location>
</feature>
<feature type="transmembrane region" description="Helical" evidence="1">
    <location>
        <begin position="688"/>
        <end position="709"/>
    </location>
</feature>
<protein>
    <submittedName>
        <fullName evidence="2">Uncharacterized protein</fullName>
    </submittedName>
</protein>
<evidence type="ECO:0000256" key="1">
    <source>
        <dbReference type="SAM" id="Phobius"/>
    </source>
</evidence>
<dbReference type="InterPro" id="IPR021840">
    <property type="entry name" value="DUF3433"/>
</dbReference>
<dbReference type="Pfam" id="PF11915">
    <property type="entry name" value="DUF3433"/>
    <property type="match status" value="2"/>
</dbReference>
<evidence type="ECO:0000313" key="3">
    <source>
        <dbReference type="Proteomes" id="UP000799757"/>
    </source>
</evidence>
<feature type="transmembrane region" description="Helical" evidence="1">
    <location>
        <begin position="124"/>
        <end position="143"/>
    </location>
</feature>
<dbReference type="EMBL" id="MU001958">
    <property type="protein sequence ID" value="KAF2792711.1"/>
    <property type="molecule type" value="Genomic_DNA"/>
</dbReference>
<dbReference type="OrthoDB" id="3248909at2759"/>
<keyword evidence="1" id="KW-0812">Transmembrane</keyword>
<organism evidence="2 3">
    <name type="scientific">Melanomma pulvis-pyrius CBS 109.77</name>
    <dbReference type="NCBI Taxonomy" id="1314802"/>
    <lineage>
        <taxon>Eukaryota</taxon>
        <taxon>Fungi</taxon>
        <taxon>Dikarya</taxon>
        <taxon>Ascomycota</taxon>
        <taxon>Pezizomycotina</taxon>
        <taxon>Dothideomycetes</taxon>
        <taxon>Pleosporomycetidae</taxon>
        <taxon>Pleosporales</taxon>
        <taxon>Melanommataceae</taxon>
        <taxon>Melanomma</taxon>
    </lineage>
</organism>
<accession>A0A6A6X8X4</accession>
<dbReference type="PANTHER" id="PTHR37544:SF3">
    <property type="entry name" value="SPRAY"/>
    <property type="match status" value="1"/>
</dbReference>
<proteinExistence type="predicted"/>
<keyword evidence="1" id="KW-0472">Membrane</keyword>
<feature type="transmembrane region" description="Helical" evidence="1">
    <location>
        <begin position="80"/>
        <end position="100"/>
    </location>
</feature>
<feature type="transmembrane region" description="Helical" evidence="1">
    <location>
        <begin position="1225"/>
        <end position="1246"/>
    </location>
</feature>